<dbReference type="EMBL" id="KV722346">
    <property type="protein sequence ID" value="OCH94182.1"/>
    <property type="molecule type" value="Genomic_DNA"/>
</dbReference>
<dbReference type="OrthoDB" id="3269282at2759"/>
<organism evidence="2 3">
    <name type="scientific">Obba rivulosa</name>
    <dbReference type="NCBI Taxonomy" id="1052685"/>
    <lineage>
        <taxon>Eukaryota</taxon>
        <taxon>Fungi</taxon>
        <taxon>Dikarya</taxon>
        <taxon>Basidiomycota</taxon>
        <taxon>Agaricomycotina</taxon>
        <taxon>Agaricomycetes</taxon>
        <taxon>Polyporales</taxon>
        <taxon>Gelatoporiaceae</taxon>
        <taxon>Obba</taxon>
    </lineage>
</organism>
<feature type="region of interest" description="Disordered" evidence="1">
    <location>
        <begin position="246"/>
        <end position="287"/>
    </location>
</feature>
<feature type="compositionally biased region" description="Basic and acidic residues" evidence="1">
    <location>
        <begin position="371"/>
        <end position="380"/>
    </location>
</feature>
<feature type="compositionally biased region" description="Low complexity" evidence="1">
    <location>
        <begin position="266"/>
        <end position="282"/>
    </location>
</feature>
<proteinExistence type="predicted"/>
<feature type="compositionally biased region" description="Low complexity" evidence="1">
    <location>
        <begin position="345"/>
        <end position="370"/>
    </location>
</feature>
<evidence type="ECO:0000313" key="2">
    <source>
        <dbReference type="EMBL" id="OCH94182.1"/>
    </source>
</evidence>
<gene>
    <name evidence="2" type="ORF">OBBRIDRAFT_789532</name>
</gene>
<feature type="region of interest" description="Disordered" evidence="1">
    <location>
        <begin position="305"/>
        <end position="401"/>
    </location>
</feature>
<reference evidence="2 3" key="1">
    <citation type="submission" date="2016-07" db="EMBL/GenBank/DDBJ databases">
        <title>Draft genome of the white-rot fungus Obba rivulosa 3A-2.</title>
        <authorList>
            <consortium name="DOE Joint Genome Institute"/>
            <person name="Miettinen O."/>
            <person name="Riley R."/>
            <person name="Acob R."/>
            <person name="Barry K."/>
            <person name="Cullen D."/>
            <person name="De Vries R."/>
            <person name="Hainaut M."/>
            <person name="Hatakka A."/>
            <person name="Henrissat B."/>
            <person name="Hilden K."/>
            <person name="Kuo R."/>
            <person name="Labutti K."/>
            <person name="Lipzen A."/>
            <person name="Makela M.R."/>
            <person name="Sandor L."/>
            <person name="Spatafora J.W."/>
            <person name="Grigoriev I.V."/>
            <person name="Hibbett D.S."/>
        </authorList>
    </citation>
    <scope>NUCLEOTIDE SEQUENCE [LARGE SCALE GENOMIC DNA]</scope>
    <source>
        <strain evidence="2 3">3A-2</strain>
    </source>
</reference>
<feature type="region of interest" description="Disordered" evidence="1">
    <location>
        <begin position="167"/>
        <end position="188"/>
    </location>
</feature>
<dbReference type="AlphaFoldDB" id="A0A8E2DR73"/>
<name>A0A8E2DR73_9APHY</name>
<evidence type="ECO:0000256" key="1">
    <source>
        <dbReference type="SAM" id="MobiDB-lite"/>
    </source>
</evidence>
<evidence type="ECO:0000313" key="3">
    <source>
        <dbReference type="Proteomes" id="UP000250043"/>
    </source>
</evidence>
<sequence>MASPTEQLLVTSAMQCALEQRVRFHDECVLIPDPAPSSRLPRLVTKSYSLPLWRRKGQEPPALSDSEADPKEDEHVVLKVSVPSITRKAQSPTRSASAGLPLVPCLIHHDAHSPPCSPRARRPSQCSPPASPRLDLVTVPLRSCCADCFRTIESCLEAGEGWQERFSRGAKRRRASSVDSAEHVSRRKPVRDAMPGFDAIVAVDEVEKMRKTRGAEREGLDEEEEGEPLLLPSISRRAQEAQMSSVEALSVTPPVDETEEEPPLPELSASMSSIPSFGSSPSADLRTPCESTALEGELSRVLSFDGLEPPTVLPPLASFPCSDTTSTSSTAPIPIPRAREPLVYTSASPAASPSFSPQPSSPFTPSMSPDADGRARRDGVGRLISQGPPLSSRPRPKCSKV</sequence>
<keyword evidence="3" id="KW-1185">Reference proteome</keyword>
<protein>
    <submittedName>
        <fullName evidence="2">Uncharacterized protein</fullName>
    </submittedName>
</protein>
<feature type="region of interest" description="Disordered" evidence="1">
    <location>
        <begin position="113"/>
        <end position="132"/>
    </location>
</feature>
<dbReference type="Proteomes" id="UP000250043">
    <property type="component" value="Unassembled WGS sequence"/>
</dbReference>
<accession>A0A8E2DR73</accession>